<comment type="caution">
    <text evidence="2">The sequence shown here is derived from an EMBL/GenBank/DDBJ whole genome shotgun (WGS) entry which is preliminary data.</text>
</comment>
<name>A0A7W6KLV8_9HYPH</name>
<evidence type="ECO:0000256" key="1">
    <source>
        <dbReference type="SAM" id="MobiDB-lite"/>
    </source>
</evidence>
<reference evidence="2 3" key="1">
    <citation type="submission" date="2020-08" db="EMBL/GenBank/DDBJ databases">
        <title>Genomic Encyclopedia of Type Strains, Phase IV (KMG-IV): sequencing the most valuable type-strain genomes for metagenomic binning, comparative biology and taxonomic classification.</title>
        <authorList>
            <person name="Goeker M."/>
        </authorList>
    </citation>
    <scope>NUCLEOTIDE SEQUENCE [LARGE SCALE GENOMIC DNA]</scope>
    <source>
        <strain evidence="2 3">DSM 28101</strain>
    </source>
</reference>
<organism evidence="2 3">
    <name type="scientific">Martelella radicis</name>
    <dbReference type="NCBI Taxonomy" id="1397476"/>
    <lineage>
        <taxon>Bacteria</taxon>
        <taxon>Pseudomonadati</taxon>
        <taxon>Pseudomonadota</taxon>
        <taxon>Alphaproteobacteria</taxon>
        <taxon>Hyphomicrobiales</taxon>
        <taxon>Aurantimonadaceae</taxon>
        <taxon>Martelella</taxon>
    </lineage>
</organism>
<proteinExistence type="predicted"/>
<dbReference type="RefSeq" id="WP_183486079.1">
    <property type="nucleotide sequence ID" value="NZ_JACIDZ010000006.1"/>
</dbReference>
<feature type="compositionally biased region" description="Polar residues" evidence="1">
    <location>
        <begin position="226"/>
        <end position="240"/>
    </location>
</feature>
<evidence type="ECO:0000313" key="2">
    <source>
        <dbReference type="EMBL" id="MBB4122243.1"/>
    </source>
</evidence>
<accession>A0A7W6KLV8</accession>
<dbReference type="Proteomes" id="UP000530571">
    <property type="component" value="Unassembled WGS sequence"/>
</dbReference>
<dbReference type="EMBL" id="JACIDZ010000006">
    <property type="protein sequence ID" value="MBB4122243.1"/>
    <property type="molecule type" value="Genomic_DNA"/>
</dbReference>
<dbReference type="AlphaFoldDB" id="A0A7W6KLV8"/>
<keyword evidence="3" id="KW-1185">Reference proteome</keyword>
<evidence type="ECO:0000313" key="3">
    <source>
        <dbReference type="Proteomes" id="UP000530571"/>
    </source>
</evidence>
<feature type="compositionally biased region" description="Pro residues" evidence="1">
    <location>
        <begin position="189"/>
        <end position="198"/>
    </location>
</feature>
<feature type="compositionally biased region" description="Polar residues" evidence="1">
    <location>
        <begin position="276"/>
        <end position="285"/>
    </location>
</feature>
<protein>
    <submittedName>
        <fullName evidence="2">Outer membrane biosynthesis protein TonB</fullName>
    </submittedName>
</protein>
<sequence length="383" mass="40357">MTRSIAISFVLHCLVIGWAVFLLGSPPSMEVADVDALPVTLIPVQDITQVQEGDQDAELAEIAAPVPTRRQDQVADAQNVGENEIDLNRAEQATPDNVEQEQAALPTPSAAETPEPAPQQDVAEAPPPVPEPAQRPEPTPEPAPTPEPEPAPAPEPTPAPEPAPEPEAVETPEPAPAPTPEPAEASAPEPEPAPPAEPAEPELAFPDQAPLPTRRPAQPALRETRTAQAPQTDSQTTASTETDDFNVDDIAALLNRTEATGGGARRTETPAALGTQRPSNSAQLSQSELDALRGQIQRNWSILAGLDGAEGVRIRIHMKLDPSGAIVGTPEVTATGGSESARRILAGGARRAVLKSSPFVQLPPEKYDAWSEVIVNFDPSQML</sequence>
<gene>
    <name evidence="2" type="ORF">GGR30_002172</name>
</gene>
<dbReference type="Gene3D" id="3.30.1150.10">
    <property type="match status" value="1"/>
</dbReference>
<feature type="compositionally biased region" description="Low complexity" evidence="1">
    <location>
        <begin position="103"/>
        <end position="124"/>
    </location>
</feature>
<feature type="compositionally biased region" description="Pro residues" evidence="1">
    <location>
        <begin position="125"/>
        <end position="165"/>
    </location>
</feature>
<feature type="region of interest" description="Disordered" evidence="1">
    <location>
        <begin position="87"/>
        <end position="285"/>
    </location>
</feature>